<feature type="transmembrane region" description="Helical" evidence="1">
    <location>
        <begin position="83"/>
        <end position="105"/>
    </location>
</feature>
<feature type="transmembrane region" description="Helical" evidence="1">
    <location>
        <begin position="173"/>
        <end position="191"/>
    </location>
</feature>
<keyword evidence="1" id="KW-1133">Transmembrane helix</keyword>
<reference evidence="2 3" key="1">
    <citation type="submission" date="2020-11" db="EMBL/GenBank/DDBJ databases">
        <title>A novel isolate from a Black sea contaminated sediment with potential to produce alkanes: Plantactinospora alkalitolerans sp. nov.</title>
        <authorList>
            <person name="Carro L."/>
            <person name="Veyisoglu A."/>
            <person name="Guven K."/>
            <person name="Schumann P."/>
            <person name="Klenk H.-P."/>
            <person name="Sahin N."/>
        </authorList>
    </citation>
    <scope>NUCLEOTIDE SEQUENCE [LARGE SCALE GENOMIC DNA]</scope>
    <source>
        <strain evidence="2 3">S1510</strain>
    </source>
</reference>
<evidence type="ECO:0000313" key="3">
    <source>
        <dbReference type="Proteomes" id="UP000638560"/>
    </source>
</evidence>
<feature type="transmembrane region" description="Helical" evidence="1">
    <location>
        <begin position="321"/>
        <end position="342"/>
    </location>
</feature>
<feature type="transmembrane region" description="Helical" evidence="1">
    <location>
        <begin position="53"/>
        <end position="71"/>
    </location>
</feature>
<keyword evidence="1" id="KW-0472">Membrane</keyword>
<proteinExistence type="predicted"/>
<dbReference type="RefSeq" id="WP_196200757.1">
    <property type="nucleotide sequence ID" value="NZ_JADPUN010000104.1"/>
</dbReference>
<sequence length="364" mass="38004">MPVAPTSPTPDPAVPATGSGLPWRRRIGPVVALFLLAPWAGEVSWGGFTANDYLLVVIFLGPLYGGAALLIRETARRTGGGWPVIVLLAAAFGLIQAGLVDQALFNRNFLDDTEFAELGTAASATWVPGLGFSAQQAFGYVGGHIALSICVPIVIVESFLAPGRRRQPWLGRPGLVVAALLYLLGSLLIFADAEDGRKGFQAAPVQVAFVLLLVVALVGTAMLPRWRRHPRPVPARAPHPIWAGLLVFGAFVSVDLVPGWLGLGVQAVTVGSAATVIVVWSRRTGWGQRHALAAWSAYLIAAAAGAYLVPNYAPASPTEALVGDLAISVITLALVGGACWRLRGDGRDTGRDLGHSGRVAGTAG</sequence>
<evidence type="ECO:0000256" key="1">
    <source>
        <dbReference type="SAM" id="Phobius"/>
    </source>
</evidence>
<gene>
    <name evidence="2" type="ORF">I0C86_08985</name>
</gene>
<organism evidence="2 3">
    <name type="scientific">Plantactinospora alkalitolerans</name>
    <dbReference type="NCBI Taxonomy" id="2789879"/>
    <lineage>
        <taxon>Bacteria</taxon>
        <taxon>Bacillati</taxon>
        <taxon>Actinomycetota</taxon>
        <taxon>Actinomycetes</taxon>
        <taxon>Micromonosporales</taxon>
        <taxon>Micromonosporaceae</taxon>
        <taxon>Plantactinospora</taxon>
    </lineage>
</organism>
<evidence type="ECO:0000313" key="2">
    <source>
        <dbReference type="EMBL" id="MBF9129115.1"/>
    </source>
</evidence>
<keyword evidence="3" id="KW-1185">Reference proteome</keyword>
<name>A0ABS0GSF9_9ACTN</name>
<feature type="transmembrane region" description="Helical" evidence="1">
    <location>
        <begin position="292"/>
        <end position="309"/>
    </location>
</feature>
<feature type="transmembrane region" description="Helical" evidence="1">
    <location>
        <begin position="203"/>
        <end position="223"/>
    </location>
</feature>
<dbReference type="EMBL" id="JADPUN010000104">
    <property type="protein sequence ID" value="MBF9129115.1"/>
    <property type="molecule type" value="Genomic_DNA"/>
</dbReference>
<feature type="transmembrane region" description="Helical" evidence="1">
    <location>
        <begin position="137"/>
        <end position="161"/>
    </location>
</feature>
<keyword evidence="1" id="KW-0812">Transmembrane</keyword>
<accession>A0ABS0GSF9</accession>
<feature type="transmembrane region" description="Helical" evidence="1">
    <location>
        <begin position="235"/>
        <end position="254"/>
    </location>
</feature>
<dbReference type="Proteomes" id="UP000638560">
    <property type="component" value="Unassembled WGS sequence"/>
</dbReference>
<feature type="transmembrane region" description="Helical" evidence="1">
    <location>
        <begin position="260"/>
        <end position="280"/>
    </location>
</feature>
<comment type="caution">
    <text evidence="2">The sequence shown here is derived from an EMBL/GenBank/DDBJ whole genome shotgun (WGS) entry which is preliminary data.</text>
</comment>
<protein>
    <submittedName>
        <fullName evidence="2">Uncharacterized protein</fullName>
    </submittedName>
</protein>